<gene>
    <name evidence="1" type="ORF">DEO72_LG11g1913</name>
</gene>
<accession>A0A4D6NT23</accession>
<protein>
    <submittedName>
        <fullName evidence="1">Uncharacterized protein</fullName>
    </submittedName>
</protein>
<reference evidence="1 2" key="1">
    <citation type="submission" date="2019-04" db="EMBL/GenBank/DDBJ databases">
        <title>An improved genome assembly and genetic linkage map for asparagus bean, Vigna unguiculata ssp. sesquipedialis.</title>
        <authorList>
            <person name="Xia Q."/>
            <person name="Zhang R."/>
            <person name="Dong Y."/>
        </authorList>
    </citation>
    <scope>NUCLEOTIDE SEQUENCE [LARGE SCALE GENOMIC DNA]</scope>
    <source>
        <tissue evidence="1">Leaf</tissue>
    </source>
</reference>
<dbReference type="Proteomes" id="UP000501690">
    <property type="component" value="Linkage Group LG11"/>
</dbReference>
<evidence type="ECO:0000313" key="2">
    <source>
        <dbReference type="Proteomes" id="UP000501690"/>
    </source>
</evidence>
<keyword evidence="2" id="KW-1185">Reference proteome</keyword>
<organism evidence="1 2">
    <name type="scientific">Vigna unguiculata</name>
    <name type="common">Cowpea</name>
    <dbReference type="NCBI Taxonomy" id="3917"/>
    <lineage>
        <taxon>Eukaryota</taxon>
        <taxon>Viridiplantae</taxon>
        <taxon>Streptophyta</taxon>
        <taxon>Embryophyta</taxon>
        <taxon>Tracheophyta</taxon>
        <taxon>Spermatophyta</taxon>
        <taxon>Magnoliopsida</taxon>
        <taxon>eudicotyledons</taxon>
        <taxon>Gunneridae</taxon>
        <taxon>Pentapetalae</taxon>
        <taxon>rosids</taxon>
        <taxon>fabids</taxon>
        <taxon>Fabales</taxon>
        <taxon>Fabaceae</taxon>
        <taxon>Papilionoideae</taxon>
        <taxon>50 kb inversion clade</taxon>
        <taxon>NPAAA clade</taxon>
        <taxon>indigoferoid/millettioid clade</taxon>
        <taxon>Phaseoleae</taxon>
        <taxon>Vigna</taxon>
    </lineage>
</organism>
<sequence length="94" mass="10251">MGIMDFHEPMDFGAGISGNCRESEALPSGTQVAARREVLTIRLLVVDWVGAKWGFLQLEPPDDNFKTGRSMERVAPSGDVGNLVEAYGWVARIG</sequence>
<dbReference type="AlphaFoldDB" id="A0A4D6NT23"/>
<evidence type="ECO:0000313" key="1">
    <source>
        <dbReference type="EMBL" id="QCE14907.1"/>
    </source>
</evidence>
<proteinExistence type="predicted"/>
<dbReference type="EMBL" id="CP039355">
    <property type="protein sequence ID" value="QCE14907.1"/>
    <property type="molecule type" value="Genomic_DNA"/>
</dbReference>
<name>A0A4D6NT23_VIGUN</name>